<keyword evidence="4" id="KW-0819">tRNA processing</keyword>
<dbReference type="InterPro" id="IPR006849">
    <property type="entry name" value="Elp1"/>
</dbReference>
<accession>A0AAV5QKY0</accession>
<evidence type="ECO:0000259" key="10">
    <source>
        <dbReference type="Pfam" id="PF23925"/>
    </source>
</evidence>
<dbReference type="EMBL" id="BTFZ01000006">
    <property type="protein sequence ID" value="GMM35284.1"/>
    <property type="molecule type" value="Genomic_DNA"/>
</dbReference>
<dbReference type="InterPro" id="IPR056164">
    <property type="entry name" value="Beta-prop_ELP1_1st"/>
</dbReference>
<evidence type="ECO:0000256" key="6">
    <source>
        <dbReference type="SAM" id="MobiDB-lite"/>
    </source>
</evidence>
<dbReference type="GO" id="GO:0033588">
    <property type="term" value="C:elongator holoenzyme complex"/>
    <property type="evidence" value="ECO:0007669"/>
    <property type="project" value="InterPro"/>
</dbReference>
<feature type="domain" description="ELP1 three-helical bundle" evidence="11">
    <location>
        <begin position="1160"/>
        <end position="1332"/>
    </location>
</feature>
<feature type="domain" description="ELP1 first N-terminal beta-propeller" evidence="7">
    <location>
        <begin position="1"/>
        <end position="401"/>
    </location>
</feature>
<dbReference type="GO" id="GO:0005829">
    <property type="term" value="C:cytosol"/>
    <property type="evidence" value="ECO:0007669"/>
    <property type="project" value="TreeGrafter"/>
</dbReference>
<protein>
    <recommendedName>
        <fullName evidence="5">Elongator complex protein 1</fullName>
    </recommendedName>
</protein>
<organism evidence="12 13">
    <name type="scientific">Saccharomycopsis crataegensis</name>
    <dbReference type="NCBI Taxonomy" id="43959"/>
    <lineage>
        <taxon>Eukaryota</taxon>
        <taxon>Fungi</taxon>
        <taxon>Dikarya</taxon>
        <taxon>Ascomycota</taxon>
        <taxon>Saccharomycotina</taxon>
        <taxon>Saccharomycetes</taxon>
        <taxon>Saccharomycopsidaceae</taxon>
        <taxon>Saccharomycopsis</taxon>
    </lineage>
</organism>
<dbReference type="InterPro" id="IPR056167">
    <property type="entry name" value="A-sol_ELP1"/>
</dbReference>
<evidence type="ECO:0000313" key="12">
    <source>
        <dbReference type="EMBL" id="GMM35284.1"/>
    </source>
</evidence>
<evidence type="ECO:0000256" key="1">
    <source>
        <dbReference type="ARBA" id="ARBA00005043"/>
    </source>
</evidence>
<dbReference type="Pfam" id="PF23797">
    <property type="entry name" value="Beta-prop_ELP1_2nd"/>
    <property type="match status" value="1"/>
</dbReference>
<evidence type="ECO:0000259" key="9">
    <source>
        <dbReference type="Pfam" id="PF23878"/>
    </source>
</evidence>
<dbReference type="PIRSF" id="PIRSF017233">
    <property type="entry name" value="IKAP"/>
    <property type="match status" value="1"/>
</dbReference>
<comment type="pathway">
    <text evidence="1">tRNA modification; 5-methoxycarbonylmethyl-2-thiouridine-tRNA biosynthesis.</text>
</comment>
<sequence length="1371" mass="155424">MRNLVFLNRGVIRPESTLAPDLPLAASVFDIITNSMTVALGPGEFDGAIEVYQYERTGKANLLANFEVDPQDKLICFSHFADSCQLIFIFAQGDIVTASYDPNNIEDLDSVVVEIVGSIDDGILSAQWSPDEETLSMVTGAKNVILLSRQFEPIAERALASDDANKSKHVSVGWGKRETQFKGKGAKAAERAILESLKNSGLKEGEAIRDPTMPATVDEGTKSSFDTGKVSISWRGDCQFFAISMIEIINETENRLIRVFDREGNLDTVSEPVNGLEDHLSWKPQGSLIASTQRKNPNDKNDHTVKDILINPKFVDQKEELEDLDLVFFERNGLRHGEFSLRLPLNTKVKDISWNSSSEVLAIILDHSIQLWTMKNYHWYLKQEIFSIENYKIHSLTWHSEKPLTFMLVTEKIVEIIDLAYDIISGPTVSPTDVSMTGVIDGKTCNLTPLVIANVPPPMAFREITVKDNVNDFAISLKNDKFAIITANDIYFARFSLKKKNQPKIFATLTKDQLLPEFSDINLRQVCFTGNNTVGVLADILPHGDSKIIIIDLSDIKAPNVIMSLDPPEKVILMKAHSSYKSITFETIRSTIYNINPIDYSINAISQLGQLCYEYHIVCKSTEVGDELINEADSLVFGLASNGKLYANDRQISSAITSIKVTQSHLLLTTAQHQLRFVHLNNDFTTYKVTDDELNISQKTAVGNHNNNNEHTISFEDERIRAIERGSLLVSVSPSNFSVVLQAPRGNLETIYPRIMVLSDIRKNIKSKNYKAAFITCRTHRIDLDILHDYAPGLFFKNLEHFIDEIDNEEYLNLFIGTLRAEDVCENKYRETTALPSSLNDGIAHVDISNNAIGTTNHDSKINRICESLLSVLLTSKYQTKYLRAIITAYASQTPPNLNDALRLISGFSDNDEKEKSIEYLCFLQDVNLLYKTALGLYDIPLTLLIAQQSQKDPKEYLPFLQNLHEQEQLRKQVMIDDYLKNHDKALSSLHEIEKQQNTAEIKEEFDNYMILHGLFKQALKYYHYDNDRKNEILKHYADALYNDHEYHESGIIYEMLGYYKDAIQSNILAKDWQNCLSIINSNLDKFGKELEETCDTLVESLTEAHRYQEAAIIEFQYLNNIEAAIKLYCKDHRYDEAILMTSKNKKFELISEIIDPLIGEGFGTIVELVSDCKAQIGSQLKRLRELRQKKKEDPYGFFGISEAAGNGGAGEFDTPDDVSIVASETSTKESFFTRYTGKTAGTAKTGASRRTAKNRRREERKRARGKKGTIYEEEYLISSVGRLIDRLRETEPEAKRLMEGMIRLKKFEQAYQLQKSFEDVLLLLKDNVAEIYSMTEDDRTRINDQGELYLIDVIPTPVIKDFDGYAVLNY</sequence>
<dbReference type="RefSeq" id="XP_064852284.1">
    <property type="nucleotide sequence ID" value="XM_064996212.1"/>
</dbReference>
<dbReference type="GO" id="GO:0005634">
    <property type="term" value="C:nucleus"/>
    <property type="evidence" value="ECO:0007669"/>
    <property type="project" value="UniProtKB-SubCell"/>
</dbReference>
<dbReference type="InterPro" id="IPR056169">
    <property type="entry name" value="HB_ELP1"/>
</dbReference>
<evidence type="ECO:0000259" key="11">
    <source>
        <dbReference type="Pfam" id="PF23936"/>
    </source>
</evidence>
<dbReference type="PANTHER" id="PTHR12747">
    <property type="entry name" value="ELONGATOR COMPLEX PROTEIN 1"/>
    <property type="match status" value="1"/>
</dbReference>
<proteinExistence type="inferred from homology"/>
<evidence type="ECO:0000256" key="5">
    <source>
        <dbReference type="PIRNR" id="PIRNR017233"/>
    </source>
</evidence>
<comment type="caution">
    <text evidence="12">The sequence shown here is derived from an EMBL/GenBank/DDBJ whole genome shotgun (WGS) entry which is preliminary data.</text>
</comment>
<dbReference type="Pfam" id="PF23936">
    <property type="entry name" value="HB_ELP1"/>
    <property type="match status" value="1"/>
</dbReference>
<feature type="domain" description="ELP1 N-terminal second beta-propeller" evidence="8">
    <location>
        <begin position="439"/>
        <end position="730"/>
    </location>
</feature>
<feature type="region of interest" description="Disordered" evidence="6">
    <location>
        <begin position="1241"/>
        <end position="1267"/>
    </location>
</feature>
<evidence type="ECO:0000256" key="4">
    <source>
        <dbReference type="ARBA" id="ARBA00022694"/>
    </source>
</evidence>
<feature type="compositionally biased region" description="Low complexity" evidence="6">
    <location>
        <begin position="1241"/>
        <end position="1250"/>
    </location>
</feature>
<comment type="function">
    <text evidence="5">Component of the elongator complex which is required for multiple tRNA modifications, including mcm5U (5-methoxycarbonylmethyl uridine), mcm5s2U (5-methoxycarbonylmethyl-2-thiouridine), and ncm5U (5-carbamoylmethyl uridine). The elongator complex catalyzes formation of carboxymethyluridine in the wobble base at position 34 in tRNAs.</text>
</comment>
<evidence type="ECO:0000313" key="13">
    <source>
        <dbReference type="Proteomes" id="UP001360560"/>
    </source>
</evidence>
<reference evidence="12 13" key="1">
    <citation type="journal article" date="2023" name="Elife">
        <title>Identification of key yeast species and microbe-microbe interactions impacting larval growth of Drosophila in the wild.</title>
        <authorList>
            <person name="Mure A."/>
            <person name="Sugiura Y."/>
            <person name="Maeda R."/>
            <person name="Honda K."/>
            <person name="Sakurai N."/>
            <person name="Takahashi Y."/>
            <person name="Watada M."/>
            <person name="Katoh T."/>
            <person name="Gotoh A."/>
            <person name="Gotoh Y."/>
            <person name="Taniguchi I."/>
            <person name="Nakamura K."/>
            <person name="Hayashi T."/>
            <person name="Katayama T."/>
            <person name="Uemura T."/>
            <person name="Hattori Y."/>
        </authorList>
    </citation>
    <scope>NUCLEOTIDE SEQUENCE [LARGE SCALE GENOMIC DNA]</scope>
    <source>
        <strain evidence="12 13">SC-9</strain>
    </source>
</reference>
<evidence type="ECO:0000259" key="7">
    <source>
        <dbReference type="Pfam" id="PF04762"/>
    </source>
</evidence>
<comment type="subcellular location">
    <subcellularLocation>
        <location evidence="5">Cytoplasm</location>
    </subcellularLocation>
    <subcellularLocation>
        <location evidence="5">Nucleus</location>
    </subcellularLocation>
</comment>
<dbReference type="GO" id="GO:0002926">
    <property type="term" value="P:tRNA wobble base 5-methoxycarbonylmethyl-2-thiouridinylation"/>
    <property type="evidence" value="ECO:0007669"/>
    <property type="project" value="TreeGrafter"/>
</dbReference>
<dbReference type="Pfam" id="PF23878">
    <property type="entry name" value="TPR_ELP1"/>
    <property type="match status" value="1"/>
</dbReference>
<dbReference type="GO" id="GO:0000049">
    <property type="term" value="F:tRNA binding"/>
    <property type="evidence" value="ECO:0007669"/>
    <property type="project" value="TreeGrafter"/>
</dbReference>
<evidence type="ECO:0000256" key="3">
    <source>
        <dbReference type="ARBA" id="ARBA00022490"/>
    </source>
</evidence>
<dbReference type="SUPFAM" id="SSF82171">
    <property type="entry name" value="DPP6 N-terminal domain-like"/>
    <property type="match status" value="1"/>
</dbReference>
<dbReference type="Proteomes" id="UP001360560">
    <property type="component" value="Unassembled WGS sequence"/>
</dbReference>
<dbReference type="Pfam" id="PF04762">
    <property type="entry name" value="Beta-prop_ELP1_1st"/>
    <property type="match status" value="1"/>
</dbReference>
<feature type="domain" description="ELP1 alpha-solenoid" evidence="10">
    <location>
        <begin position="754"/>
        <end position="964"/>
    </location>
</feature>
<evidence type="ECO:0000256" key="2">
    <source>
        <dbReference type="ARBA" id="ARBA00006086"/>
    </source>
</evidence>
<comment type="similarity">
    <text evidence="2 5">Belongs to the ELP1/IKA1 family.</text>
</comment>
<keyword evidence="13" id="KW-1185">Reference proteome</keyword>
<dbReference type="InterPro" id="IPR056165">
    <property type="entry name" value="Beta-prop_ELP1_2nd"/>
</dbReference>
<keyword evidence="5" id="KW-0539">Nucleus</keyword>
<dbReference type="Pfam" id="PF23925">
    <property type="entry name" value="A-sol_ELP1"/>
    <property type="match status" value="1"/>
</dbReference>
<dbReference type="GeneID" id="90073263"/>
<evidence type="ECO:0000259" key="8">
    <source>
        <dbReference type="Pfam" id="PF23797"/>
    </source>
</evidence>
<gene>
    <name evidence="12" type="ORF">DASC09_026090</name>
</gene>
<keyword evidence="3 5" id="KW-0963">Cytoplasm</keyword>
<dbReference type="PANTHER" id="PTHR12747:SF0">
    <property type="entry name" value="ELONGATOR COMPLEX PROTEIN 1"/>
    <property type="match status" value="1"/>
</dbReference>
<dbReference type="InterPro" id="IPR056166">
    <property type="entry name" value="TPR_ELP1"/>
</dbReference>
<feature type="domain" description="ELP1 TPR" evidence="9">
    <location>
        <begin position="974"/>
        <end position="1138"/>
    </location>
</feature>
<name>A0AAV5QKY0_9ASCO</name>